<keyword evidence="2" id="KW-1185">Reference proteome</keyword>
<reference evidence="1" key="1">
    <citation type="submission" date="2019-11" db="EMBL/GenBank/DDBJ databases">
        <title>Description of new Acetobacter species.</title>
        <authorList>
            <person name="Cleenwerck I."/>
            <person name="Sombolestani A.S."/>
        </authorList>
    </citation>
    <scope>NUCLEOTIDE SEQUENCE</scope>
    <source>
        <strain evidence="1">LMG 1626</strain>
    </source>
</reference>
<organism evidence="1 2">
    <name type="scientific">Acetobacter estunensis</name>
    <dbReference type="NCBI Taxonomy" id="104097"/>
    <lineage>
        <taxon>Bacteria</taxon>
        <taxon>Pseudomonadati</taxon>
        <taxon>Pseudomonadota</taxon>
        <taxon>Alphaproteobacteria</taxon>
        <taxon>Acetobacterales</taxon>
        <taxon>Acetobacteraceae</taxon>
        <taxon>Acetobacter</taxon>
    </lineage>
</organism>
<protein>
    <submittedName>
        <fullName evidence="1">AlpA family phage regulatory protein</fullName>
    </submittedName>
</protein>
<accession>A0A967B5M3</accession>
<evidence type="ECO:0000313" key="2">
    <source>
        <dbReference type="Proteomes" id="UP000597459"/>
    </source>
</evidence>
<sequence length="64" mass="7452">MSIPQPDSQGRRFLRIEDVMHETCLSRATVYRNTMLERVKVGSRTLITVESYERWIASLRPKAA</sequence>
<dbReference type="InterPro" id="IPR010260">
    <property type="entry name" value="AlpA"/>
</dbReference>
<evidence type="ECO:0000313" key="1">
    <source>
        <dbReference type="EMBL" id="NHO52864.1"/>
    </source>
</evidence>
<name>A0A967B5M3_9PROT</name>
<dbReference type="AlphaFoldDB" id="A0A967B5M3"/>
<proteinExistence type="predicted"/>
<comment type="caution">
    <text evidence="1">The sequence shown here is derived from an EMBL/GenBank/DDBJ whole genome shotgun (WGS) entry which is preliminary data.</text>
</comment>
<dbReference type="Proteomes" id="UP000597459">
    <property type="component" value="Unassembled WGS sequence"/>
</dbReference>
<gene>
    <name evidence="1" type="ORF">GOB87_02665</name>
</gene>
<dbReference type="Pfam" id="PF05930">
    <property type="entry name" value="Phage_AlpA"/>
    <property type="match status" value="1"/>
</dbReference>
<dbReference type="EMBL" id="WOTH01000003">
    <property type="protein sequence ID" value="NHO52864.1"/>
    <property type="molecule type" value="Genomic_DNA"/>
</dbReference>
<dbReference type="RefSeq" id="WP_166313004.1">
    <property type="nucleotide sequence ID" value="NZ_WOTH01000003.1"/>
</dbReference>